<proteinExistence type="predicted"/>
<keyword evidence="2" id="KW-1185">Reference proteome</keyword>
<dbReference type="Proteomes" id="UP001177003">
    <property type="component" value="Chromosome 7"/>
</dbReference>
<accession>A0AA35ZMW6</accession>
<evidence type="ECO:0000313" key="2">
    <source>
        <dbReference type="Proteomes" id="UP001177003"/>
    </source>
</evidence>
<organism evidence="1 2">
    <name type="scientific">Lactuca saligna</name>
    <name type="common">Willowleaf lettuce</name>
    <dbReference type="NCBI Taxonomy" id="75948"/>
    <lineage>
        <taxon>Eukaryota</taxon>
        <taxon>Viridiplantae</taxon>
        <taxon>Streptophyta</taxon>
        <taxon>Embryophyta</taxon>
        <taxon>Tracheophyta</taxon>
        <taxon>Spermatophyta</taxon>
        <taxon>Magnoliopsida</taxon>
        <taxon>eudicotyledons</taxon>
        <taxon>Gunneridae</taxon>
        <taxon>Pentapetalae</taxon>
        <taxon>asterids</taxon>
        <taxon>campanulids</taxon>
        <taxon>Asterales</taxon>
        <taxon>Asteraceae</taxon>
        <taxon>Cichorioideae</taxon>
        <taxon>Cichorieae</taxon>
        <taxon>Lactucinae</taxon>
        <taxon>Lactuca</taxon>
    </lineage>
</organism>
<dbReference type="AlphaFoldDB" id="A0AA35ZMW6"/>
<reference evidence="1" key="1">
    <citation type="submission" date="2023-04" db="EMBL/GenBank/DDBJ databases">
        <authorList>
            <person name="Vijverberg K."/>
            <person name="Xiong W."/>
            <person name="Schranz E."/>
        </authorList>
    </citation>
    <scope>NUCLEOTIDE SEQUENCE</scope>
</reference>
<protein>
    <submittedName>
        <fullName evidence="1">Uncharacterized protein</fullName>
    </submittedName>
</protein>
<sequence length="125" mass="14282">MAVGSTPSSKIRRDHWVTRMAISYEVDTSGMVPMPIREMGTTALGKMWVLVESEDIPELTFVRCQRPRHAKLDYREPTIHDVMRCLVVTHEERRWIIASITGVMQHLGMDHLPFPRTGPAVPPHP</sequence>
<dbReference type="EMBL" id="OX465083">
    <property type="protein sequence ID" value="CAI9295066.1"/>
    <property type="molecule type" value="Genomic_DNA"/>
</dbReference>
<evidence type="ECO:0000313" key="1">
    <source>
        <dbReference type="EMBL" id="CAI9295066.1"/>
    </source>
</evidence>
<gene>
    <name evidence="1" type="ORF">LSALG_LOCUS34025</name>
</gene>
<name>A0AA35ZMW6_LACSI</name>